<gene>
    <name evidence="2" type="ORF">RhiirA1_477653</name>
    <name evidence="1" type="ORF">RhiirA5_422037</name>
</gene>
<reference evidence="1 4" key="2">
    <citation type="submission" date="2017-09" db="EMBL/GenBank/DDBJ databases">
        <title>Extensive intraspecific genome diversity in a model arbuscular mycorrhizal fungus.</title>
        <authorList>
            <person name="Chen E.C."/>
            <person name="Morin E."/>
            <person name="Beaudet D."/>
            <person name="Noel J."/>
            <person name="Ndikumana S."/>
            <person name="Charron P."/>
            <person name="St-Onge C."/>
            <person name="Giorgi J."/>
            <person name="Grigoriev I.V."/>
            <person name="Roux C."/>
            <person name="Martin F.M."/>
            <person name="Corradi N."/>
        </authorList>
    </citation>
    <scope>NUCLEOTIDE SEQUENCE [LARGE SCALE GENOMIC DNA]</scope>
    <source>
        <strain evidence="1 4">A5</strain>
    </source>
</reference>
<protein>
    <submittedName>
        <fullName evidence="2">Uncharacterized protein</fullName>
    </submittedName>
</protein>
<dbReference type="Proteomes" id="UP000232722">
    <property type="component" value="Unassembled WGS sequence"/>
</dbReference>
<dbReference type="VEuPathDB" id="FungiDB:RhiirFUN_009384"/>
<evidence type="ECO:0000313" key="1">
    <source>
        <dbReference type="EMBL" id="PKC04578.1"/>
    </source>
</evidence>
<dbReference type="VEuPathDB" id="FungiDB:FUN_007393"/>
<dbReference type="Proteomes" id="UP000232688">
    <property type="component" value="Unassembled WGS sequence"/>
</dbReference>
<dbReference type="OrthoDB" id="2365584at2759"/>
<evidence type="ECO:0000313" key="3">
    <source>
        <dbReference type="Proteomes" id="UP000232688"/>
    </source>
</evidence>
<evidence type="ECO:0000313" key="4">
    <source>
        <dbReference type="Proteomes" id="UP000232722"/>
    </source>
</evidence>
<organism evidence="2 3">
    <name type="scientific">Rhizophagus irregularis</name>
    <dbReference type="NCBI Taxonomy" id="588596"/>
    <lineage>
        <taxon>Eukaryota</taxon>
        <taxon>Fungi</taxon>
        <taxon>Fungi incertae sedis</taxon>
        <taxon>Mucoromycota</taxon>
        <taxon>Glomeromycotina</taxon>
        <taxon>Glomeromycetes</taxon>
        <taxon>Glomerales</taxon>
        <taxon>Glomeraceae</taxon>
        <taxon>Rhizophagus</taxon>
    </lineage>
</organism>
<reference evidence="2 3" key="3">
    <citation type="submission" date="2017-10" db="EMBL/GenBank/DDBJ databases">
        <title>Extensive intraspecific genome diversity in a model arbuscular mycorrhizal fungus.</title>
        <authorList>
            <person name="Chen E.C.H."/>
            <person name="Morin E."/>
            <person name="Baudet D."/>
            <person name="Noel J."/>
            <person name="Ndikumana S."/>
            <person name="Charron P."/>
            <person name="St-Onge C."/>
            <person name="Giorgi J."/>
            <person name="Grigoriev I.V."/>
            <person name="Roux C."/>
            <person name="Martin F.M."/>
            <person name="Corradi N."/>
        </authorList>
    </citation>
    <scope>NUCLEOTIDE SEQUENCE [LARGE SCALE GENOMIC DNA]</scope>
    <source>
        <strain evidence="2 3">A1</strain>
    </source>
</reference>
<reference evidence="1 4" key="1">
    <citation type="submission" date="2016-04" db="EMBL/GenBank/DDBJ databases">
        <title>Genome analyses suggest a sexual origin of heterokaryosis in a supposedly ancient asexual fungus.</title>
        <authorList>
            <person name="Ropars J."/>
            <person name="Sedzielewska K."/>
            <person name="Noel J."/>
            <person name="Charron P."/>
            <person name="Farinelli L."/>
            <person name="Marton T."/>
            <person name="Kruger M."/>
            <person name="Pelin A."/>
            <person name="Brachmann A."/>
            <person name="Corradi N."/>
        </authorList>
    </citation>
    <scope>NUCLEOTIDE SEQUENCE [LARGE SCALE GENOMIC DNA]</scope>
    <source>
        <strain evidence="1 4">A5</strain>
    </source>
</reference>
<dbReference type="VEuPathDB" id="FungiDB:RhiirA1_477653"/>
<reference evidence="2 3" key="4">
    <citation type="submission" date="2017-10" db="EMBL/GenBank/DDBJ databases">
        <title>Genome analyses suggest a sexual origin of heterokaryosis in a supposedly ancient asexual fungus.</title>
        <authorList>
            <person name="Corradi N."/>
            <person name="Sedzielewska K."/>
            <person name="Noel J."/>
            <person name="Charron P."/>
            <person name="Farinelli L."/>
            <person name="Marton T."/>
            <person name="Kruger M."/>
            <person name="Pelin A."/>
            <person name="Brachmann A."/>
            <person name="Corradi N."/>
        </authorList>
    </citation>
    <scope>NUCLEOTIDE SEQUENCE [LARGE SCALE GENOMIC DNA]</scope>
    <source>
        <strain evidence="2 3">A1</strain>
    </source>
</reference>
<comment type="caution">
    <text evidence="2">The sequence shown here is derived from an EMBL/GenBank/DDBJ whole genome shotgun (WGS) entry which is preliminary data.</text>
</comment>
<sequence length="130" mass="15266">MNISELKDDIEEIYFIVKQMTVKTIIHLLTPIKYLPTSKEGVAIIYYVERWNNVKEVFTDIQYSIDKPCGQYVSTYSYLNNVTIEKKNKICQEVKLCEFSNPELLEMNHDSEMSDDNIENTTVNSSYNEF</sequence>
<evidence type="ECO:0000313" key="2">
    <source>
        <dbReference type="EMBL" id="PKC54278.1"/>
    </source>
</evidence>
<proteinExistence type="predicted"/>
<dbReference type="EMBL" id="LLXJ01000985">
    <property type="protein sequence ID" value="PKC04578.1"/>
    <property type="molecule type" value="Genomic_DNA"/>
</dbReference>
<dbReference type="AlphaFoldDB" id="A0A2I1F0B4"/>
<name>A0A2I1F0B4_9GLOM</name>
<dbReference type="EMBL" id="LLXH01003403">
    <property type="protein sequence ID" value="PKC54278.1"/>
    <property type="molecule type" value="Genomic_DNA"/>
</dbReference>
<accession>A0A2I1F0B4</accession>